<keyword evidence="2" id="KW-0677">Repeat</keyword>
<sequence>MVAVSQFCRALMHQSFADLVTVAKLVLNGATEPPPPLGAYYGQPPPQGQYPPPGQYPSQQYHQPPPGQYPPPQHGYPQQQPYGQPPQGYGQPPPQGYGHPPHQQSFPPPGPYGQQPLQQYGAPPPQQQFYPPTPPSLGYGPPQSINWDPNPDADGLRKAMKGFGTDEKALIRILSNKDPLQVDAIRIAFHRMHNRDLIKDIKSETSRYFEDGLVALAQGPLLHDVHLLRSALSGPGTKEKVLNDVLLGRSNADMHAIKRKYMEVFQRRLEEDVRGDLSMKTERHFDMVMQATRAEDSAPVDPGATQRDVQTLYDATEGKIGADQIVVCSIMSMRNDNQIRDIAVQYQNKYGRSLEEVFRKEFSGHMEDALQFQLRHALDKYMHQAALLEDAMAGLGTKDHLLVARVVRSHWDRQNLANVKIAYEKRYGTSLAKRIKGETSGDYQRLMLACIGEGSL</sequence>
<dbReference type="InterPro" id="IPR009117">
    <property type="entry name" value="ANX14"/>
</dbReference>
<organism evidence="5 6">
    <name type="scientific">Pyricularia grisea</name>
    <name type="common">Crabgrass-specific blast fungus</name>
    <name type="synonym">Magnaporthe grisea</name>
    <dbReference type="NCBI Taxonomy" id="148305"/>
    <lineage>
        <taxon>Eukaryota</taxon>
        <taxon>Fungi</taxon>
        <taxon>Dikarya</taxon>
        <taxon>Ascomycota</taxon>
        <taxon>Pezizomycotina</taxon>
        <taxon>Sordariomycetes</taxon>
        <taxon>Sordariomycetidae</taxon>
        <taxon>Magnaporthales</taxon>
        <taxon>Pyriculariaceae</taxon>
        <taxon>Pyricularia</taxon>
    </lineage>
</organism>
<evidence type="ECO:0008006" key="7">
    <source>
        <dbReference type="Google" id="ProtNLM"/>
    </source>
</evidence>
<evidence type="ECO:0000313" key="5">
    <source>
        <dbReference type="EMBL" id="KAI6297467.1"/>
    </source>
</evidence>
<dbReference type="EMBL" id="JABSND010000111">
    <property type="protein sequence ID" value="KAI6297467.1"/>
    <property type="molecule type" value="Genomic_DNA"/>
</dbReference>
<evidence type="ECO:0000256" key="2">
    <source>
        <dbReference type="ARBA" id="ARBA00022737"/>
    </source>
</evidence>
<accession>A0ABQ8NI67</accession>
<protein>
    <recommendedName>
        <fullName evidence="7">Annexin</fullName>
    </recommendedName>
</protein>
<dbReference type="InterPro" id="IPR001464">
    <property type="entry name" value="Annexin"/>
</dbReference>
<feature type="compositionally biased region" description="Pro residues" evidence="4">
    <location>
        <begin position="63"/>
        <end position="74"/>
    </location>
</feature>
<evidence type="ECO:0000256" key="1">
    <source>
        <dbReference type="ARBA" id="ARBA00007831"/>
    </source>
</evidence>
<evidence type="ECO:0000256" key="4">
    <source>
        <dbReference type="SAM" id="MobiDB-lite"/>
    </source>
</evidence>
<keyword evidence="6" id="KW-1185">Reference proteome</keyword>
<dbReference type="InterPro" id="IPR018502">
    <property type="entry name" value="Annexin_repeat"/>
</dbReference>
<dbReference type="PROSITE" id="PS51897">
    <property type="entry name" value="ANNEXIN_2"/>
    <property type="match status" value="4"/>
</dbReference>
<gene>
    <name evidence="5" type="ORF">MCOR33_006199</name>
</gene>
<evidence type="ECO:0000256" key="3">
    <source>
        <dbReference type="ARBA" id="ARBA00023216"/>
    </source>
</evidence>
<dbReference type="PANTHER" id="PTHR10502">
    <property type="entry name" value="ANNEXIN"/>
    <property type="match status" value="1"/>
</dbReference>
<evidence type="ECO:0000313" key="6">
    <source>
        <dbReference type="Proteomes" id="UP001059893"/>
    </source>
</evidence>
<feature type="compositionally biased region" description="Pro residues" evidence="4">
    <location>
        <begin position="122"/>
        <end position="135"/>
    </location>
</feature>
<feature type="region of interest" description="Disordered" evidence="4">
    <location>
        <begin position="36"/>
        <end position="154"/>
    </location>
</feature>
<feature type="compositionally biased region" description="Pro residues" evidence="4">
    <location>
        <begin position="36"/>
        <end position="55"/>
    </location>
</feature>
<proteinExistence type="inferred from homology"/>
<comment type="similarity">
    <text evidence="1">Belongs to the annexin family.</text>
</comment>
<dbReference type="PRINTS" id="PR00196">
    <property type="entry name" value="ANNEXIN"/>
</dbReference>
<keyword evidence="3" id="KW-0041">Annexin</keyword>
<comment type="caution">
    <text evidence="5">The sequence shown here is derived from an EMBL/GenBank/DDBJ whole genome shotgun (WGS) entry which is preliminary data.</text>
</comment>
<dbReference type="Gene3D" id="1.10.220.10">
    <property type="entry name" value="Annexin"/>
    <property type="match status" value="4"/>
</dbReference>
<dbReference type="InterPro" id="IPR037104">
    <property type="entry name" value="Annexin_sf"/>
</dbReference>
<name>A0ABQ8NI67_PYRGI</name>
<dbReference type="Proteomes" id="UP001059893">
    <property type="component" value="Unassembled WGS sequence"/>
</dbReference>
<reference evidence="5" key="1">
    <citation type="submission" date="2021-01" db="EMBL/GenBank/DDBJ databases">
        <title>Deciphering the adaptive evolutionary patterns associated with biogeogrpahic diversity in the finger millet blast pathogen Magnaporthe oryzae in Eastern Africa.</title>
        <authorList>
            <person name="Onyema G."/>
            <person name="Shittu T.A."/>
            <person name="Dodsworth S."/>
            <person name="Devilliers S."/>
            <person name="Muthumeenakshi S."/>
            <person name="Sreenivasaprasad S."/>
        </authorList>
    </citation>
    <scope>NUCLEOTIDE SEQUENCE</scope>
    <source>
        <strain evidence="5">D15/s37</strain>
    </source>
</reference>
<dbReference type="SMART" id="SM00335">
    <property type="entry name" value="ANX"/>
    <property type="match status" value="4"/>
</dbReference>
<dbReference type="PRINTS" id="PR01813">
    <property type="entry name" value="ANNEXINFUNGI"/>
</dbReference>
<dbReference type="SUPFAM" id="SSF47874">
    <property type="entry name" value="Annexin"/>
    <property type="match status" value="1"/>
</dbReference>
<dbReference type="Pfam" id="PF00191">
    <property type="entry name" value="Annexin"/>
    <property type="match status" value="4"/>
</dbReference>
<feature type="compositionally biased region" description="Low complexity" evidence="4">
    <location>
        <begin position="112"/>
        <end position="121"/>
    </location>
</feature>
<feature type="compositionally biased region" description="Low complexity" evidence="4">
    <location>
        <begin position="75"/>
        <end position="105"/>
    </location>
</feature>
<dbReference type="PANTHER" id="PTHR10502:SF102">
    <property type="entry name" value="ANNEXIN B11"/>
    <property type="match status" value="1"/>
</dbReference>